<comment type="caution">
    <text evidence="2">The sequence shown here is derived from an EMBL/GenBank/DDBJ whole genome shotgun (WGS) entry which is preliminary data.</text>
</comment>
<organism evidence="2 3">
    <name type="scientific">Ensete ventricosum</name>
    <name type="common">Abyssinian banana</name>
    <name type="synonym">Musa ensete</name>
    <dbReference type="NCBI Taxonomy" id="4639"/>
    <lineage>
        <taxon>Eukaryota</taxon>
        <taxon>Viridiplantae</taxon>
        <taxon>Streptophyta</taxon>
        <taxon>Embryophyta</taxon>
        <taxon>Tracheophyta</taxon>
        <taxon>Spermatophyta</taxon>
        <taxon>Magnoliopsida</taxon>
        <taxon>Liliopsida</taxon>
        <taxon>Zingiberales</taxon>
        <taxon>Musaceae</taxon>
        <taxon>Ensete</taxon>
    </lineage>
</organism>
<reference evidence="2 3" key="1">
    <citation type="journal article" date="2014" name="Agronomy (Basel)">
        <title>A Draft Genome Sequence for Ensete ventricosum, the Drought-Tolerant Tree Against Hunger.</title>
        <authorList>
            <person name="Harrison J."/>
            <person name="Moore K.A."/>
            <person name="Paszkiewicz K."/>
            <person name="Jones T."/>
            <person name="Grant M."/>
            <person name="Ambacheew D."/>
            <person name="Muzemil S."/>
            <person name="Studholme D.J."/>
        </authorList>
    </citation>
    <scope>NUCLEOTIDE SEQUENCE [LARGE SCALE GENOMIC DNA]</scope>
</reference>
<protein>
    <submittedName>
        <fullName evidence="2">Uncharacterized protein</fullName>
    </submittedName>
</protein>
<dbReference type="EMBL" id="AMZH03010518">
    <property type="protein sequence ID" value="RRT54587.1"/>
    <property type="molecule type" value="Genomic_DNA"/>
</dbReference>
<evidence type="ECO:0000313" key="2">
    <source>
        <dbReference type="EMBL" id="RRT54587.1"/>
    </source>
</evidence>
<dbReference type="Proteomes" id="UP000287651">
    <property type="component" value="Unassembled WGS sequence"/>
</dbReference>
<dbReference type="AlphaFoldDB" id="A0A426YS85"/>
<feature type="region of interest" description="Disordered" evidence="1">
    <location>
        <begin position="37"/>
        <end position="64"/>
    </location>
</feature>
<gene>
    <name evidence="2" type="ORF">B296_00023827</name>
</gene>
<evidence type="ECO:0000256" key="1">
    <source>
        <dbReference type="SAM" id="MobiDB-lite"/>
    </source>
</evidence>
<evidence type="ECO:0000313" key="3">
    <source>
        <dbReference type="Proteomes" id="UP000287651"/>
    </source>
</evidence>
<sequence>MDGLIELPRADLLQRRIMLLGELDVPRRHRLLRHHLRPSSDQNTIRGGRKDVTNSEAKATRRTRSRVLGDQISRNRRERIQIGSEETRTAMRSGKGGEVVQTPTGWDVQCTEMKREDKLRRRRFGSFISLHENPWKFHARYAGEGESSFWS</sequence>
<accession>A0A426YS85</accession>
<name>A0A426YS85_ENSVE</name>
<proteinExistence type="predicted"/>